<protein>
    <submittedName>
        <fullName evidence="1">Uncharacterized protein</fullName>
    </submittedName>
</protein>
<dbReference type="AlphaFoldDB" id="D1P251"/>
<reference evidence="1" key="1">
    <citation type="submission" date="2009-12" db="EMBL/GenBank/DDBJ databases">
        <authorList>
            <person name="Weinstock G."/>
            <person name="Sodergren E."/>
            <person name="Clifton S."/>
            <person name="Fulton L."/>
            <person name="Fulton B."/>
            <person name="Courtney L."/>
            <person name="Fronick C."/>
            <person name="Harrison M."/>
            <person name="Strong C."/>
            <person name="Farmer C."/>
            <person name="Delahaunty K."/>
            <person name="Markovic C."/>
            <person name="Hall O."/>
            <person name="Minx P."/>
            <person name="Tomlinson C."/>
            <person name="Mitreva M."/>
            <person name="Nelson J."/>
            <person name="Hou S."/>
            <person name="Wollam A."/>
            <person name="Pepin K.H."/>
            <person name="Johnson M."/>
            <person name="Bhonagiri V."/>
            <person name="Nash W.E."/>
            <person name="Warren W."/>
            <person name="Chinwalla A."/>
            <person name="Mardis E.R."/>
            <person name="Wilson R.K."/>
        </authorList>
    </citation>
    <scope>NUCLEOTIDE SEQUENCE [LARGE SCALE GENOMIC DNA]</scope>
    <source>
        <strain evidence="1">DSM 4541</strain>
    </source>
</reference>
<accession>D1P251</accession>
<sequence length="46" mass="5078">MVSSVECPSWLSLSIISANSRIIAFNKVILNVGNNILKIKKYPSTQ</sequence>
<evidence type="ECO:0000313" key="2">
    <source>
        <dbReference type="Proteomes" id="UP000005512"/>
    </source>
</evidence>
<keyword evidence="2" id="KW-1185">Reference proteome</keyword>
<organism evidence="1 2">
    <name type="scientific">Providencia rustigianii DSM 4541</name>
    <dbReference type="NCBI Taxonomy" id="500637"/>
    <lineage>
        <taxon>Bacteria</taxon>
        <taxon>Pseudomonadati</taxon>
        <taxon>Pseudomonadota</taxon>
        <taxon>Gammaproteobacteria</taxon>
        <taxon>Enterobacterales</taxon>
        <taxon>Morganellaceae</taxon>
        <taxon>Providencia</taxon>
    </lineage>
</organism>
<gene>
    <name evidence="1" type="ORF">PROVRUST_06275</name>
</gene>
<comment type="caution">
    <text evidence="1">The sequence shown here is derived from an EMBL/GenBank/DDBJ whole genome shotgun (WGS) entry which is preliminary data.</text>
</comment>
<evidence type="ECO:0000313" key="1">
    <source>
        <dbReference type="EMBL" id="EFB72673.1"/>
    </source>
</evidence>
<dbReference type="EMBL" id="ABXV02000022">
    <property type="protein sequence ID" value="EFB72673.1"/>
    <property type="molecule type" value="Genomic_DNA"/>
</dbReference>
<dbReference type="HOGENOM" id="CLU_3187769_0_0_6"/>
<proteinExistence type="predicted"/>
<dbReference type="Proteomes" id="UP000005512">
    <property type="component" value="Unassembled WGS sequence"/>
</dbReference>
<name>D1P251_9GAMM</name>